<dbReference type="GO" id="GO:0004459">
    <property type="term" value="F:L-lactate dehydrogenase (NAD+) activity"/>
    <property type="evidence" value="ECO:0007669"/>
    <property type="project" value="TreeGrafter"/>
</dbReference>
<dbReference type="PANTHER" id="PTHR43128:SF16">
    <property type="entry name" value="L-LACTATE DEHYDROGENASE"/>
    <property type="match status" value="1"/>
</dbReference>
<dbReference type="AlphaFoldDB" id="A0A9D1SV04"/>
<evidence type="ECO:0000313" key="2">
    <source>
        <dbReference type="Proteomes" id="UP000824130"/>
    </source>
</evidence>
<organism evidence="1 2">
    <name type="scientific">Candidatus Allocopromorpha excrementipullorum</name>
    <dbReference type="NCBI Taxonomy" id="2840743"/>
    <lineage>
        <taxon>Bacteria</taxon>
        <taxon>Bacillati</taxon>
        <taxon>Bacillota</taxon>
        <taxon>Clostridia</taxon>
        <taxon>Eubacteriales</taxon>
        <taxon>Eubacteriaceae</taxon>
        <taxon>Eubacteriaceae incertae sedis</taxon>
        <taxon>Candidatus Allocopromorpha</taxon>
    </lineage>
</organism>
<proteinExistence type="predicted"/>
<accession>A0A9D1SV04</accession>
<dbReference type="EMBL" id="DVOB01000125">
    <property type="protein sequence ID" value="HIU96204.1"/>
    <property type="molecule type" value="Genomic_DNA"/>
</dbReference>
<dbReference type="PANTHER" id="PTHR43128">
    <property type="entry name" value="L-2-HYDROXYCARBOXYLATE DEHYDROGENASE (NAD(P)(+))"/>
    <property type="match status" value="1"/>
</dbReference>
<evidence type="ECO:0000313" key="1">
    <source>
        <dbReference type="EMBL" id="HIU96204.1"/>
    </source>
</evidence>
<dbReference type="GO" id="GO:0006089">
    <property type="term" value="P:lactate metabolic process"/>
    <property type="evidence" value="ECO:0007669"/>
    <property type="project" value="TreeGrafter"/>
</dbReference>
<reference evidence="1" key="2">
    <citation type="journal article" date="2021" name="PeerJ">
        <title>Extensive microbial diversity within the chicken gut microbiome revealed by metagenomics and culture.</title>
        <authorList>
            <person name="Gilroy R."/>
            <person name="Ravi A."/>
            <person name="Getino M."/>
            <person name="Pursley I."/>
            <person name="Horton D.L."/>
            <person name="Alikhan N.F."/>
            <person name="Baker D."/>
            <person name="Gharbi K."/>
            <person name="Hall N."/>
            <person name="Watson M."/>
            <person name="Adriaenssens E.M."/>
            <person name="Foster-Nyarko E."/>
            <person name="Jarju S."/>
            <person name="Secka A."/>
            <person name="Antonio M."/>
            <person name="Oren A."/>
            <person name="Chaudhuri R.R."/>
            <person name="La Ragione R."/>
            <person name="Hildebrand F."/>
            <person name="Pallen M.J."/>
        </authorList>
    </citation>
    <scope>NUCLEOTIDE SEQUENCE</scope>
    <source>
        <strain evidence="1">ChiSjej4B22-8349</strain>
    </source>
</reference>
<dbReference type="InterPro" id="IPR036291">
    <property type="entry name" value="NAD(P)-bd_dom_sf"/>
</dbReference>
<dbReference type="Gene3D" id="3.40.50.720">
    <property type="entry name" value="NAD(P)-binding Rossmann-like Domain"/>
    <property type="match status" value="1"/>
</dbReference>
<comment type="caution">
    <text evidence="1">The sequence shown here is derived from an EMBL/GenBank/DDBJ whole genome shotgun (WGS) entry which is preliminary data.</text>
</comment>
<gene>
    <name evidence="1" type="ORF">IAD25_05760</name>
</gene>
<name>A0A9D1SV04_9FIRM</name>
<dbReference type="SUPFAM" id="SSF51735">
    <property type="entry name" value="NAD(P)-binding Rossmann-fold domains"/>
    <property type="match status" value="1"/>
</dbReference>
<sequence length="333" mass="36406">MRYISELIDEKKAVEKREGSVVLPGRDRTRKENRVNLIALGDVGGTVLMGLRLLGGDVISSIGIYDLNENVVKRYEMEINQICFPDVRSLPEVTALEPGSESLYDCDMLVFCATKGVPPVTTAASATAAGGAGHMDVRMIQLEANGELVSMYASEAVKRGFSGIFAVVSDPVDPLCAIALKAGLEPEQIQGYGLGVMNGRASYHARRHERFARYLSEGRAFGPHGEDLVIADSVTDYDDEISRELTELTVRANMEVRAGGFKPYIAPALSSGAISLVETLGGGWNYSSVYLGGAFLGCRNRRCRDGIEMEDLPLDDRLFRRIERAYENLKKLV</sequence>
<dbReference type="Proteomes" id="UP000824130">
    <property type="component" value="Unassembled WGS sequence"/>
</dbReference>
<reference evidence="1" key="1">
    <citation type="submission" date="2020-10" db="EMBL/GenBank/DDBJ databases">
        <authorList>
            <person name="Gilroy R."/>
        </authorList>
    </citation>
    <scope>NUCLEOTIDE SEQUENCE</scope>
    <source>
        <strain evidence="1">ChiSjej4B22-8349</strain>
    </source>
</reference>
<protein>
    <submittedName>
        <fullName evidence="1">Lactate dehydrogenase</fullName>
    </submittedName>
</protein>